<keyword evidence="1" id="KW-0472">Membrane</keyword>
<organism evidence="2 3">
    <name type="scientific">Acinetobacter baumannii</name>
    <dbReference type="NCBI Taxonomy" id="470"/>
    <lineage>
        <taxon>Bacteria</taxon>
        <taxon>Pseudomonadati</taxon>
        <taxon>Pseudomonadota</taxon>
        <taxon>Gammaproteobacteria</taxon>
        <taxon>Moraxellales</taxon>
        <taxon>Moraxellaceae</taxon>
        <taxon>Acinetobacter</taxon>
        <taxon>Acinetobacter calcoaceticus/baumannii complex</taxon>
    </lineage>
</organism>
<keyword evidence="1" id="KW-1133">Transmembrane helix</keyword>
<reference evidence="2 3" key="1">
    <citation type="submission" date="2019-11" db="EMBL/GenBank/DDBJ databases">
        <title>Multidrug-resistant Acinetobacter baumannii moving toward extensively drug-resistant over fifteen years in South of Brazil.</title>
        <authorList>
            <person name="Fedrigo N.H."/>
            <person name="Cerdeira L."/>
            <person name="Fuga B."/>
            <person name="Marini P.V.B."/>
            <person name="Shinohara D.R."/>
            <person name="Carrara-Marroni F.E."/>
            <person name="Lincopan N."/>
            <person name="Tognim M.C.B."/>
        </authorList>
    </citation>
    <scope>NUCLEOTIDE SEQUENCE [LARGE SCALE GENOMIC DNA]</scope>
    <source>
        <strain evidence="2 3">Ac576</strain>
    </source>
</reference>
<gene>
    <name evidence="2" type="ORF">GNY86_16315</name>
</gene>
<evidence type="ECO:0000313" key="3">
    <source>
        <dbReference type="Proteomes" id="UP000439424"/>
    </source>
</evidence>
<feature type="transmembrane region" description="Helical" evidence="1">
    <location>
        <begin position="376"/>
        <end position="396"/>
    </location>
</feature>
<comment type="caution">
    <text evidence="2">The sequence shown here is derived from an EMBL/GenBank/DDBJ whole genome shotgun (WGS) entry which is preliminary data.</text>
</comment>
<accession>A0A6I4HQX6</accession>
<dbReference type="RefSeq" id="WP_094273218.1">
    <property type="nucleotide sequence ID" value="NZ_JABLUZ010000001.1"/>
</dbReference>
<sequence>MNSYLSRSISVVLTQLVLLMSLLMPYHAYANTPSMITTSYLGRLQNGYYNFQFQLSNSATGLSRAITKAVSPQSLSKVLRYVVSKRLAAFTALASIAASTGIDYKDSEIIYTPVPGSLADRNIGIDTRDSGFIQVSNLNQGCAIAYPELAWQWSQLDPVGYTNCKWLGNDFNAIQMNLCQSNLTTGCGWTRDISLTLNPTTSNPRSIPDAVAIDMVLPQAPNEAPKLVDPTLIPSNILPTEVTEAINELNDGLGKDDIYVPPYVPTAPTDGTATGGYGDGSISLDFPVFCTWASSLCESIDFIKDKVGELSDFFKAEPQQDTHLEFPVETPVNINTDIKFNGQCPAPLTYEFTYGGQAQSFGIKDFTPFCSMLNDIFKPIVIAVSSFVAVLIIAGVRTNE</sequence>
<evidence type="ECO:0000256" key="1">
    <source>
        <dbReference type="SAM" id="Phobius"/>
    </source>
</evidence>
<protein>
    <submittedName>
        <fullName evidence="2">Uncharacterized protein</fullName>
    </submittedName>
</protein>
<keyword evidence="1" id="KW-0812">Transmembrane</keyword>
<proteinExistence type="predicted"/>
<evidence type="ECO:0000313" key="2">
    <source>
        <dbReference type="EMBL" id="MVM93098.1"/>
    </source>
</evidence>
<dbReference type="EMBL" id="WPIP01000160">
    <property type="protein sequence ID" value="MVM93098.1"/>
    <property type="molecule type" value="Genomic_DNA"/>
</dbReference>
<dbReference type="AlphaFoldDB" id="A0A6I4HQX6"/>
<dbReference type="Proteomes" id="UP000439424">
    <property type="component" value="Unassembled WGS sequence"/>
</dbReference>
<dbReference type="NCBIfam" id="NF041109">
    <property type="entry name" value="VF_TspB_C_term"/>
    <property type="match status" value="1"/>
</dbReference>
<name>A0A6I4HQX6_ACIBA</name>